<dbReference type="Proteomes" id="UP000039865">
    <property type="component" value="Unassembled WGS sequence"/>
</dbReference>
<protein>
    <submittedName>
        <fullName evidence="2">Uncharacterized protein</fullName>
    </submittedName>
</protein>
<feature type="coiled-coil region" evidence="1">
    <location>
        <begin position="589"/>
        <end position="616"/>
    </location>
</feature>
<dbReference type="AlphaFoldDB" id="A0A078AXV6"/>
<evidence type="ECO:0000256" key="1">
    <source>
        <dbReference type="SAM" id="Coils"/>
    </source>
</evidence>
<evidence type="ECO:0000313" key="2">
    <source>
        <dbReference type="EMBL" id="CDW85628.1"/>
    </source>
</evidence>
<evidence type="ECO:0000313" key="3">
    <source>
        <dbReference type="Proteomes" id="UP000039865"/>
    </source>
</evidence>
<gene>
    <name evidence="2" type="primary">Contig9820.g10503</name>
    <name evidence="2" type="ORF">STYLEM_14710</name>
</gene>
<keyword evidence="3" id="KW-1185">Reference proteome</keyword>
<feature type="coiled-coil region" evidence="1">
    <location>
        <begin position="158"/>
        <end position="216"/>
    </location>
</feature>
<keyword evidence="1" id="KW-0175">Coiled coil</keyword>
<name>A0A078AXV6_STYLE</name>
<accession>A0A078AXV6</accession>
<organism evidence="2 3">
    <name type="scientific">Stylonychia lemnae</name>
    <name type="common">Ciliate</name>
    <dbReference type="NCBI Taxonomy" id="5949"/>
    <lineage>
        <taxon>Eukaryota</taxon>
        <taxon>Sar</taxon>
        <taxon>Alveolata</taxon>
        <taxon>Ciliophora</taxon>
        <taxon>Intramacronucleata</taxon>
        <taxon>Spirotrichea</taxon>
        <taxon>Stichotrichia</taxon>
        <taxon>Sporadotrichida</taxon>
        <taxon>Oxytrichidae</taxon>
        <taxon>Stylonychinae</taxon>
        <taxon>Stylonychia</taxon>
    </lineage>
</organism>
<proteinExistence type="predicted"/>
<sequence length="712" mass="85214">MNSEELYQKLSQLEESLIYEQLEQNKTDIKIEKSVIVCRFDQKEKSRFKPGQKFKLDRDLSKNLFLVILSYLKCNEIHALFMTNKIINKKISNEFYFHKLRFDAYQKFFLQQFNTSSSKQWAFSFQTRESESSNDYSFQQLSQKDKQSRCSRASHDSNEKIKEQIQEEVKNIREFNEKNLCINVPNQDYNYENIKFEEMKESCDQLHQQYRKLICNKKFLISQYKRYFKDRYSMDCENFARELLLDPSDSNFQSPNAESSKEQITDADSILKQSLTSKNKIKILQQLMSDLCDLKQQCLNFEKIIQEQDPLQQKFSMMYYYLSNLKLLMKKISMNLVIKDTFTKYLLNQGILTEQSLSCHCYLGDFLLLNILDQIWIQYVYQPNLEDLVEILKREVEMCHHIERLDDLLYKRNILLKMLEEVKLMESNQQNNLIYAQIVNPNYQICEQSQFNYLNEHFKDVIKIFLIHLCKTSNSLGEFQSYTKKYECSKFISPNYERYYFFLKLQIIKLSFSKELEQKLLEMNNIQTFQATKEMSLNQLLPHTLHGTYFYKMVQQILRSADIQNIHSLSSIKQCLFLALFIDGNITWAERLNKSLRKCQEKLMKYNKDEQQFQESNSDILEGNSSEFQKLIVQIALIIDTTHNFEEEINIRKEQKKQKIQRDIYSRLQLLTIQQFDPMIQVNRNVSLSAINRRDLIQQQLVLENINITEGH</sequence>
<dbReference type="InParanoid" id="A0A078AXV6"/>
<reference evidence="2 3" key="1">
    <citation type="submission" date="2014-06" db="EMBL/GenBank/DDBJ databases">
        <authorList>
            <person name="Swart Estienne"/>
        </authorList>
    </citation>
    <scope>NUCLEOTIDE SEQUENCE [LARGE SCALE GENOMIC DNA]</scope>
    <source>
        <strain evidence="2 3">130c</strain>
    </source>
</reference>
<dbReference type="EMBL" id="CCKQ01013913">
    <property type="protein sequence ID" value="CDW85628.1"/>
    <property type="molecule type" value="Genomic_DNA"/>
</dbReference>